<dbReference type="InterPro" id="IPR050382">
    <property type="entry name" value="MFS_Na/Anion_cotransporter"/>
</dbReference>
<dbReference type="RefSeq" id="WP_102635012.1">
    <property type="nucleotide sequence ID" value="NZ_CADIJZ010000025.1"/>
</dbReference>
<keyword evidence="5 6" id="KW-0472">Membrane</keyword>
<dbReference type="InterPro" id="IPR011701">
    <property type="entry name" value="MFS"/>
</dbReference>
<dbReference type="GO" id="GO:0005886">
    <property type="term" value="C:plasma membrane"/>
    <property type="evidence" value="ECO:0007669"/>
    <property type="project" value="UniProtKB-SubCell"/>
</dbReference>
<protein>
    <submittedName>
        <fullName evidence="9">MFS transporter</fullName>
    </submittedName>
    <submittedName>
        <fullName evidence="8">Putative L-galactonate transporter</fullName>
    </submittedName>
</protein>
<evidence type="ECO:0000313" key="11">
    <source>
        <dbReference type="Proteomes" id="UP000494205"/>
    </source>
</evidence>
<accession>A0A2N7WBS4</accession>
<dbReference type="InterPro" id="IPR036259">
    <property type="entry name" value="MFS_trans_sf"/>
</dbReference>
<keyword evidence="3 6" id="KW-0812">Transmembrane</keyword>
<dbReference type="PANTHER" id="PTHR11662">
    <property type="entry name" value="SOLUTE CARRIER FAMILY 17"/>
    <property type="match status" value="1"/>
</dbReference>
<dbReference type="EMBL" id="CADIJZ010000025">
    <property type="protein sequence ID" value="CAB3728029.1"/>
    <property type="molecule type" value="Genomic_DNA"/>
</dbReference>
<keyword evidence="10" id="KW-1185">Reference proteome</keyword>
<dbReference type="Pfam" id="PF07690">
    <property type="entry name" value="MFS_1"/>
    <property type="match status" value="1"/>
</dbReference>
<dbReference type="Proteomes" id="UP000494205">
    <property type="component" value="Unassembled WGS sequence"/>
</dbReference>
<dbReference type="PROSITE" id="PS50850">
    <property type="entry name" value="MFS"/>
    <property type="match status" value="1"/>
</dbReference>
<proteinExistence type="predicted"/>
<evidence type="ECO:0000256" key="2">
    <source>
        <dbReference type="ARBA" id="ARBA00022475"/>
    </source>
</evidence>
<sequence length="439" mass="46834">MSAIPNHEQAPPKIRRAQIVALSLLMVSGIVNYLDRGTLAVANPLIRHDMGLSLGQMGLLLSAFSWSYALFQLPVGGLVDRIGPRKLLGIGLIVWSLAQAAGGFVSTFGWFILARILLGIGEAPQFPSAARVVSNWFPLRERGKPTGIFNSASPLGTALAPLCLSLLVVHFNWRWAFIVTGIAGLIVAAVWFAVYRDPVKATMSETERRYLEGDQADRKPAPVVTFADWRSLFSHGTTWGMLIGFFGSVYLNWVYLTWLPGYLTMERHMSLMHTGIAASVPFFCGFVGSLTAGWFSDLITSDSASPVASRRNAVVIAMLGMVAFTIPAALVESNTIAIVCISVVIFLANAASASSWALATAAAPPNRVGSLGAIQNFGGFLGGALAPILTGYIAQTWSFVPALLTAAGIAFIGAMSYLLLVRKPIADESATNEAMQAPA</sequence>
<dbReference type="AlphaFoldDB" id="A0A2N7WBS4"/>
<evidence type="ECO:0000256" key="4">
    <source>
        <dbReference type="ARBA" id="ARBA00022989"/>
    </source>
</evidence>
<evidence type="ECO:0000256" key="5">
    <source>
        <dbReference type="ARBA" id="ARBA00023136"/>
    </source>
</evidence>
<evidence type="ECO:0000256" key="3">
    <source>
        <dbReference type="ARBA" id="ARBA00022692"/>
    </source>
</evidence>
<dbReference type="InterPro" id="IPR020846">
    <property type="entry name" value="MFS_dom"/>
</dbReference>
<feature type="transmembrane region" description="Helical" evidence="6">
    <location>
        <begin position="87"/>
        <end position="113"/>
    </location>
</feature>
<dbReference type="PANTHER" id="PTHR11662:SF399">
    <property type="entry name" value="FI19708P1-RELATED"/>
    <property type="match status" value="1"/>
</dbReference>
<comment type="subcellular location">
    <subcellularLocation>
        <location evidence="1">Cell membrane</location>
        <topology evidence="1">Multi-pass membrane protein</topology>
    </subcellularLocation>
</comment>
<dbReference type="OrthoDB" id="8596007at2"/>
<dbReference type="EMBL" id="PNXY01000023">
    <property type="protein sequence ID" value="PMS26805.1"/>
    <property type="molecule type" value="Genomic_DNA"/>
</dbReference>
<organism evidence="8 11">
    <name type="scientific">Paraburkholderia rhynchosiae</name>
    <dbReference type="NCBI Taxonomy" id="487049"/>
    <lineage>
        <taxon>Bacteria</taxon>
        <taxon>Pseudomonadati</taxon>
        <taxon>Pseudomonadota</taxon>
        <taxon>Betaproteobacteria</taxon>
        <taxon>Burkholderiales</taxon>
        <taxon>Burkholderiaceae</taxon>
        <taxon>Paraburkholderia</taxon>
    </lineage>
</organism>
<evidence type="ECO:0000259" key="7">
    <source>
        <dbReference type="PROSITE" id="PS50850"/>
    </source>
</evidence>
<reference evidence="8 11" key="2">
    <citation type="submission" date="2020-04" db="EMBL/GenBank/DDBJ databases">
        <authorList>
            <person name="De Canck E."/>
        </authorList>
    </citation>
    <scope>NUCLEOTIDE SEQUENCE [LARGE SCALE GENOMIC DNA]</scope>
    <source>
        <strain evidence="8 11">LMG 27174</strain>
    </source>
</reference>
<evidence type="ECO:0000313" key="10">
    <source>
        <dbReference type="Proteomes" id="UP000235659"/>
    </source>
</evidence>
<keyword evidence="2" id="KW-1003">Cell membrane</keyword>
<evidence type="ECO:0000313" key="8">
    <source>
        <dbReference type="EMBL" id="CAB3728029.1"/>
    </source>
</evidence>
<dbReference type="PIRSF" id="PIRSF002808">
    <property type="entry name" value="Hexose_phosphate_transp"/>
    <property type="match status" value="1"/>
</dbReference>
<dbReference type="CDD" id="cd17319">
    <property type="entry name" value="MFS_ExuT_GudP_like"/>
    <property type="match status" value="1"/>
</dbReference>
<evidence type="ECO:0000313" key="9">
    <source>
        <dbReference type="EMBL" id="PMS26805.1"/>
    </source>
</evidence>
<feature type="transmembrane region" description="Helical" evidence="6">
    <location>
        <begin position="17"/>
        <end position="34"/>
    </location>
</feature>
<keyword evidence="4 6" id="KW-1133">Transmembrane helix</keyword>
<feature type="transmembrane region" description="Helical" evidence="6">
    <location>
        <begin position="371"/>
        <end position="393"/>
    </location>
</feature>
<evidence type="ECO:0000256" key="1">
    <source>
        <dbReference type="ARBA" id="ARBA00004651"/>
    </source>
</evidence>
<dbReference type="InterPro" id="IPR000849">
    <property type="entry name" value="Sugar_P_transporter"/>
</dbReference>
<feature type="transmembrane region" description="Helical" evidence="6">
    <location>
        <begin position="336"/>
        <end position="359"/>
    </location>
</feature>
<dbReference type="Proteomes" id="UP000235659">
    <property type="component" value="Unassembled WGS sequence"/>
</dbReference>
<reference evidence="9 10" key="1">
    <citation type="submission" date="2018-01" db="EMBL/GenBank/DDBJ databases">
        <title>Whole genome analyses suggest that Burkholderia sensu lato contains two further novel genera in the rhizoxinica-symbiotica group Mycetohabitans gen. nov., and Trinickia gen. nov.: implications for the evolution of diazotrophy and nodulation in the Burkholderiaceae.</title>
        <authorList>
            <person name="Estrada-de los Santos P."/>
            <person name="Palmer M."/>
            <person name="Chavez-Ramirez B."/>
            <person name="Beukes C."/>
            <person name="Steenkamp E.T."/>
            <person name="Hirsch A.M."/>
            <person name="Manyaka P."/>
            <person name="Maluk M."/>
            <person name="Lafos M."/>
            <person name="Crook M."/>
            <person name="Gross E."/>
            <person name="Simon M.F."/>
            <person name="Bueno dos Reis Junior F."/>
            <person name="Poole P.S."/>
            <person name="Venter S.N."/>
            <person name="James E.K."/>
        </authorList>
    </citation>
    <scope>NUCLEOTIDE SEQUENCE [LARGE SCALE GENOMIC DNA]</scope>
    <source>
        <strain evidence="9 10">WSM 3937</strain>
    </source>
</reference>
<feature type="domain" description="Major facilitator superfamily (MFS) profile" evidence="7">
    <location>
        <begin position="21"/>
        <end position="425"/>
    </location>
</feature>
<feature type="transmembrane region" description="Helical" evidence="6">
    <location>
        <begin position="399"/>
        <end position="420"/>
    </location>
</feature>
<feature type="transmembrane region" description="Helical" evidence="6">
    <location>
        <begin position="239"/>
        <end position="256"/>
    </location>
</feature>
<evidence type="ECO:0000256" key="6">
    <source>
        <dbReference type="SAM" id="Phobius"/>
    </source>
</evidence>
<dbReference type="Gene3D" id="1.20.1250.20">
    <property type="entry name" value="MFS general substrate transporter like domains"/>
    <property type="match status" value="2"/>
</dbReference>
<name>A0A2N7WBS4_9BURK</name>
<dbReference type="GO" id="GO:0022857">
    <property type="term" value="F:transmembrane transporter activity"/>
    <property type="evidence" value="ECO:0007669"/>
    <property type="project" value="InterPro"/>
</dbReference>
<feature type="transmembrane region" description="Helical" evidence="6">
    <location>
        <begin position="175"/>
        <end position="194"/>
    </location>
</feature>
<feature type="transmembrane region" description="Helical" evidence="6">
    <location>
        <begin position="54"/>
        <end position="75"/>
    </location>
</feature>
<dbReference type="SUPFAM" id="SSF103473">
    <property type="entry name" value="MFS general substrate transporter"/>
    <property type="match status" value="1"/>
</dbReference>
<feature type="transmembrane region" description="Helical" evidence="6">
    <location>
        <begin position="276"/>
        <end position="300"/>
    </location>
</feature>
<gene>
    <name evidence="8" type="primary">lgoT_2</name>
    <name evidence="9" type="ORF">C0Z16_26385</name>
    <name evidence="8" type="ORF">LMG27174_05540</name>
</gene>
<feature type="transmembrane region" description="Helical" evidence="6">
    <location>
        <begin position="312"/>
        <end position="330"/>
    </location>
</feature>